<dbReference type="AlphaFoldDB" id="A0A8J2PIE1"/>
<organism evidence="3 4">
    <name type="scientific">Allacma fusca</name>
    <dbReference type="NCBI Taxonomy" id="39272"/>
    <lineage>
        <taxon>Eukaryota</taxon>
        <taxon>Metazoa</taxon>
        <taxon>Ecdysozoa</taxon>
        <taxon>Arthropoda</taxon>
        <taxon>Hexapoda</taxon>
        <taxon>Collembola</taxon>
        <taxon>Symphypleona</taxon>
        <taxon>Sminthuridae</taxon>
        <taxon>Allacma</taxon>
    </lineage>
</organism>
<dbReference type="OrthoDB" id="10052888at2759"/>
<evidence type="ECO:0000313" key="4">
    <source>
        <dbReference type="Proteomes" id="UP000708208"/>
    </source>
</evidence>
<feature type="domain" description="Chitin-binding type-2" evidence="2">
    <location>
        <begin position="78"/>
        <end position="136"/>
    </location>
</feature>
<dbReference type="Pfam" id="PF01607">
    <property type="entry name" value="CBM_14"/>
    <property type="match status" value="1"/>
</dbReference>
<dbReference type="InterPro" id="IPR052976">
    <property type="entry name" value="Scoloptoxin-like"/>
</dbReference>
<dbReference type="EMBL" id="CAJVCH010332737">
    <property type="protein sequence ID" value="CAG7787169.1"/>
    <property type="molecule type" value="Genomic_DNA"/>
</dbReference>
<dbReference type="InterPro" id="IPR002557">
    <property type="entry name" value="Chitin-bd_dom"/>
</dbReference>
<dbReference type="SMART" id="SM00494">
    <property type="entry name" value="ChtBD2"/>
    <property type="match status" value="1"/>
</dbReference>
<evidence type="ECO:0000256" key="1">
    <source>
        <dbReference type="SAM" id="SignalP"/>
    </source>
</evidence>
<accession>A0A8J2PIE1</accession>
<proteinExistence type="predicted"/>
<keyword evidence="4" id="KW-1185">Reference proteome</keyword>
<feature type="signal peptide" evidence="1">
    <location>
        <begin position="1"/>
        <end position="19"/>
    </location>
</feature>
<feature type="chain" id="PRO_5035182461" description="Chitin-binding type-2 domain-containing protein" evidence="1">
    <location>
        <begin position="20"/>
        <end position="176"/>
    </location>
</feature>
<gene>
    <name evidence="3" type="ORF">AFUS01_LOCUS25686</name>
</gene>
<dbReference type="GO" id="GO:0005576">
    <property type="term" value="C:extracellular region"/>
    <property type="evidence" value="ECO:0007669"/>
    <property type="project" value="InterPro"/>
</dbReference>
<dbReference type="GO" id="GO:0008061">
    <property type="term" value="F:chitin binding"/>
    <property type="evidence" value="ECO:0007669"/>
    <property type="project" value="InterPro"/>
</dbReference>
<dbReference type="PROSITE" id="PS50940">
    <property type="entry name" value="CHIT_BIND_II"/>
    <property type="match status" value="1"/>
</dbReference>
<protein>
    <recommendedName>
        <fullName evidence="2">Chitin-binding type-2 domain-containing protein</fullName>
    </recommendedName>
</protein>
<evidence type="ECO:0000313" key="3">
    <source>
        <dbReference type="EMBL" id="CAG7787169.1"/>
    </source>
</evidence>
<sequence>MQAIIAFALAVVIISSVYAQQQQQTLPAFSGADPVDTTTRRSRFVFNPNARPTGTIDSDSVDVESEIPAYTWVPPGLTFTCKDRAPGYYSDPQAKCQAYHLCMPDGRRYTMLCGIGTVFNQRTFVCDHWYNYPCAKAESDYQLNNDLWEHVLLPDSDGVRKSRVPKSQLTEYDEED</sequence>
<comment type="caution">
    <text evidence="3">The sequence shown here is derived from an EMBL/GenBank/DDBJ whole genome shotgun (WGS) entry which is preliminary data.</text>
</comment>
<dbReference type="Proteomes" id="UP000708208">
    <property type="component" value="Unassembled WGS sequence"/>
</dbReference>
<evidence type="ECO:0000259" key="2">
    <source>
        <dbReference type="PROSITE" id="PS50940"/>
    </source>
</evidence>
<name>A0A8J2PIE1_9HEXA</name>
<keyword evidence="1" id="KW-0732">Signal</keyword>
<dbReference type="PANTHER" id="PTHR22933">
    <property type="entry name" value="FI18007P1-RELATED"/>
    <property type="match status" value="1"/>
</dbReference>
<dbReference type="PANTHER" id="PTHR22933:SF43">
    <property type="entry name" value="LP10131P"/>
    <property type="match status" value="1"/>
</dbReference>
<reference evidence="3" key="1">
    <citation type="submission" date="2021-06" db="EMBL/GenBank/DDBJ databases">
        <authorList>
            <person name="Hodson N. C."/>
            <person name="Mongue J. A."/>
            <person name="Jaron S. K."/>
        </authorList>
    </citation>
    <scope>NUCLEOTIDE SEQUENCE</scope>
</reference>